<dbReference type="EMBL" id="JWZX01002874">
    <property type="protein sequence ID" value="KOO26271.1"/>
    <property type="molecule type" value="Genomic_DNA"/>
</dbReference>
<protein>
    <recommendedName>
        <fullName evidence="2">Serine hydrolase domain-containing protein</fullName>
    </recommendedName>
</protein>
<proteinExistence type="predicted"/>
<dbReference type="InterPro" id="IPR029058">
    <property type="entry name" value="AB_hydrolase_fold"/>
</dbReference>
<dbReference type="Gene3D" id="3.40.50.1820">
    <property type="entry name" value="alpha/beta hydrolase"/>
    <property type="match status" value="1"/>
</dbReference>
<evidence type="ECO:0000256" key="1">
    <source>
        <dbReference type="ARBA" id="ARBA00022801"/>
    </source>
</evidence>
<evidence type="ECO:0000313" key="3">
    <source>
        <dbReference type="EMBL" id="KOO26271.1"/>
    </source>
</evidence>
<gene>
    <name evidence="3" type="ORF">Ctob_006972</name>
</gene>
<reference evidence="4" key="1">
    <citation type="journal article" date="2015" name="PLoS Genet.">
        <title>Genome Sequence and Transcriptome Analyses of Chrysochromulina tobin: Metabolic Tools for Enhanced Algal Fitness in the Prominent Order Prymnesiales (Haptophyceae).</title>
        <authorList>
            <person name="Hovde B.T."/>
            <person name="Deodato C.R."/>
            <person name="Hunsperger H.M."/>
            <person name="Ryken S.A."/>
            <person name="Yost W."/>
            <person name="Jha R.K."/>
            <person name="Patterson J."/>
            <person name="Monnat R.J. Jr."/>
            <person name="Barlow S.B."/>
            <person name="Starkenburg S.R."/>
            <person name="Cattolico R.A."/>
        </authorList>
    </citation>
    <scope>NUCLEOTIDE SEQUENCE</scope>
    <source>
        <strain evidence="4">CCMP291</strain>
    </source>
</reference>
<dbReference type="PANTHER" id="PTHR48070:SF6">
    <property type="entry name" value="ESTERASE OVCA2"/>
    <property type="match status" value="1"/>
</dbReference>
<dbReference type="GO" id="GO:0016787">
    <property type="term" value="F:hydrolase activity"/>
    <property type="evidence" value="ECO:0007669"/>
    <property type="project" value="UniProtKB-KW"/>
</dbReference>
<dbReference type="AlphaFoldDB" id="A0A0M0JI35"/>
<evidence type="ECO:0000259" key="2">
    <source>
        <dbReference type="Pfam" id="PF03959"/>
    </source>
</evidence>
<evidence type="ECO:0000313" key="4">
    <source>
        <dbReference type="Proteomes" id="UP000037460"/>
    </source>
</evidence>
<dbReference type="GO" id="GO:0005634">
    <property type="term" value="C:nucleus"/>
    <property type="evidence" value="ECO:0007669"/>
    <property type="project" value="TreeGrafter"/>
</dbReference>
<keyword evidence="1" id="KW-0378">Hydrolase</keyword>
<name>A0A0M0JI35_9EUKA</name>
<dbReference type="Pfam" id="PF03959">
    <property type="entry name" value="FSH1"/>
    <property type="match status" value="1"/>
</dbReference>
<accession>A0A0M0JI35</accession>
<dbReference type="Proteomes" id="UP000037460">
    <property type="component" value="Unassembled WGS sequence"/>
</dbReference>
<sequence length="184" mass="20205">MELQMHPYVSALGDEVDFVFAQAPTRSTGPPDPTIPDELPTFEWYGVVGGSYDEGWLHEPQPQVLDEGLRAIAAQTPYEGVIGFSQGGAVASMVDAHWAVFFSTITPPPGRVRKWGRPTLHVFDRAEEYVPLCEEMAAQASDASPEATEVIHHKAGHHVPQDAASVDAVVRFCRVQLDARREQV</sequence>
<dbReference type="InterPro" id="IPR005645">
    <property type="entry name" value="FSH-like_dom"/>
</dbReference>
<dbReference type="OrthoDB" id="414698at2759"/>
<feature type="domain" description="Serine hydrolase" evidence="2">
    <location>
        <begin position="11"/>
        <end position="168"/>
    </location>
</feature>
<dbReference type="GO" id="GO:0005737">
    <property type="term" value="C:cytoplasm"/>
    <property type="evidence" value="ECO:0007669"/>
    <property type="project" value="TreeGrafter"/>
</dbReference>
<organism evidence="3 4">
    <name type="scientific">Chrysochromulina tobinii</name>
    <dbReference type="NCBI Taxonomy" id="1460289"/>
    <lineage>
        <taxon>Eukaryota</taxon>
        <taxon>Haptista</taxon>
        <taxon>Haptophyta</taxon>
        <taxon>Prymnesiophyceae</taxon>
        <taxon>Prymnesiales</taxon>
        <taxon>Chrysochromulinaceae</taxon>
        <taxon>Chrysochromulina</taxon>
    </lineage>
</organism>
<dbReference type="InterPro" id="IPR050593">
    <property type="entry name" value="LovG"/>
</dbReference>
<dbReference type="SUPFAM" id="SSF53474">
    <property type="entry name" value="alpha/beta-Hydrolases"/>
    <property type="match status" value="1"/>
</dbReference>
<comment type="caution">
    <text evidence="3">The sequence shown here is derived from an EMBL/GenBank/DDBJ whole genome shotgun (WGS) entry which is preliminary data.</text>
</comment>
<dbReference type="PANTHER" id="PTHR48070">
    <property type="entry name" value="ESTERASE OVCA2"/>
    <property type="match status" value="1"/>
</dbReference>
<keyword evidence="4" id="KW-1185">Reference proteome</keyword>